<dbReference type="Gene3D" id="4.10.240.10">
    <property type="entry name" value="Zn(2)-C6 fungal-type DNA-binding domain"/>
    <property type="match status" value="1"/>
</dbReference>
<dbReference type="EMBL" id="JAFIMR010000013">
    <property type="protein sequence ID" value="KAI1871082.1"/>
    <property type="molecule type" value="Genomic_DNA"/>
</dbReference>
<accession>A0A9P9WMZ0</accession>
<dbReference type="InterPro" id="IPR036864">
    <property type="entry name" value="Zn2-C6_fun-type_DNA-bd_sf"/>
</dbReference>
<proteinExistence type="predicted"/>
<evidence type="ECO:0000256" key="3">
    <source>
        <dbReference type="ARBA" id="ARBA00023163"/>
    </source>
</evidence>
<protein>
    <recommendedName>
        <fullName evidence="6">Xylanolytic transcriptional activator regulatory domain-containing protein</fullName>
    </recommendedName>
</protein>
<evidence type="ECO:0000313" key="8">
    <source>
        <dbReference type="Proteomes" id="UP000829685"/>
    </source>
</evidence>
<dbReference type="GO" id="GO:0006351">
    <property type="term" value="P:DNA-templated transcription"/>
    <property type="evidence" value="ECO:0007669"/>
    <property type="project" value="InterPro"/>
</dbReference>
<dbReference type="GO" id="GO:0000981">
    <property type="term" value="F:DNA-binding transcription factor activity, RNA polymerase II-specific"/>
    <property type="evidence" value="ECO:0007669"/>
    <property type="project" value="InterPro"/>
</dbReference>
<dbReference type="Pfam" id="PF04082">
    <property type="entry name" value="Fungal_trans"/>
    <property type="match status" value="1"/>
</dbReference>
<evidence type="ECO:0000256" key="5">
    <source>
        <dbReference type="SAM" id="MobiDB-lite"/>
    </source>
</evidence>
<comment type="caution">
    <text evidence="7">The sequence shown here is derived from an EMBL/GenBank/DDBJ whole genome shotgun (WGS) entry which is preliminary data.</text>
</comment>
<evidence type="ECO:0000259" key="6">
    <source>
        <dbReference type="SMART" id="SM00906"/>
    </source>
</evidence>
<name>A0A9P9WMZ0_9PEZI</name>
<evidence type="ECO:0000256" key="2">
    <source>
        <dbReference type="ARBA" id="ARBA00023015"/>
    </source>
</evidence>
<feature type="region of interest" description="Disordered" evidence="5">
    <location>
        <begin position="263"/>
        <end position="332"/>
    </location>
</feature>
<dbReference type="Proteomes" id="UP000829685">
    <property type="component" value="Unassembled WGS sequence"/>
</dbReference>
<dbReference type="GO" id="GO:0003677">
    <property type="term" value="F:DNA binding"/>
    <property type="evidence" value="ECO:0007669"/>
    <property type="project" value="InterPro"/>
</dbReference>
<dbReference type="InterPro" id="IPR051127">
    <property type="entry name" value="Fungal_SecMet_Regulators"/>
</dbReference>
<dbReference type="PANTHER" id="PTHR47424">
    <property type="entry name" value="REGULATORY PROTEIN GAL4"/>
    <property type="match status" value="1"/>
</dbReference>
<dbReference type="InterPro" id="IPR007219">
    <property type="entry name" value="XnlR_reg_dom"/>
</dbReference>
<evidence type="ECO:0000256" key="4">
    <source>
        <dbReference type="ARBA" id="ARBA00023242"/>
    </source>
</evidence>
<dbReference type="SUPFAM" id="SSF57701">
    <property type="entry name" value="Zn2/Cys6 DNA-binding domain"/>
    <property type="match status" value="1"/>
</dbReference>
<dbReference type="AlphaFoldDB" id="A0A9P9WMZ0"/>
<feature type="compositionally biased region" description="Polar residues" evidence="5">
    <location>
        <begin position="280"/>
        <end position="293"/>
    </location>
</feature>
<feature type="region of interest" description="Disordered" evidence="5">
    <location>
        <begin position="1"/>
        <end position="23"/>
    </location>
</feature>
<sequence>MSDSGLTPSRLGTGSASGQPGSFSFTPFTFDQASVVADPMNRKSLSTFDSKAPSPAPLMASVPTAAERRENAKAKRRVPPSQRKRTKLSCDACKARRCKCLRITTALGSEDGQVDGALTPCKNCVDTGIECVTTLPRKQRIYGSVENLDRRYRALDALVSGMFPQLGPDATAEDIATFGKENGIVMPVLGDEPDGVTSPASMAALVSPVSPPSLNRKIGDEHSDSGHSSIDFYKDTSGRSHYVGPSGSLATFARIRHLIARRLQASPDPDTRRRVEHVSSKSVTDAIASSFNENPDHVGLWSGDSMTSNASPDKHLERSSNTKSNVPSNNGDSQYWIPTSKIKLPTKHIADACVEAFFENVHPSFMCIHRATFQQHYEDLWKTSSGHQSVSSASRHSGTYVSVGWLCCLYMIFILGSRTMKQNPTSLEFQRTYFDCAKQLPSKLTGSTLPNISALMLLALYCLNINDRTGSWAFLGLACRLAVSLGMHRECVGDGINTLTREIRKRVWWTLYDCEQHLCCSLGRPSAIDDVEINVGVADEELLQCDISLPAEYSQNLVYLLRLLGTIRRSVHEPSVSVNTILPREVQLLRCLVLWKAGLPGFLRPTPPNEAKPDPRRWRRIIMMNVQYQKSLSLLTRRFLLQEVESADRKEDLGVDAFAIISLGEICVTSAMRMASLLVDLWKAKMFNGITAIDTYYAYLASIQLSLRLLEPRYLVSHQRLSKVPNEEKFRPSATPALKSSLDYEIEALITQSQLVETYSVAELTDAVRQLNDVFQTVDMCGFSAKCSIISAEFGKAVGAIDGEPSSTLFNGKLGQNLEKVEENRRLGPTQQDGLDAANYGSFYTGNIPPTLDNSDGYHSQDSRFVQTDLAGAYIQPQAMGMNYDYGGVFNTNSLLNVSSSQPPDIQWDQVLQAADWQQPHDMFNDMTSSAWSWPHQSNLAYDPMAPPQ</sequence>
<keyword evidence="3" id="KW-0804">Transcription</keyword>
<keyword evidence="2" id="KW-0805">Transcription regulation</keyword>
<feature type="compositionally biased region" description="Basic residues" evidence="5">
    <location>
        <begin position="74"/>
        <end position="83"/>
    </location>
</feature>
<dbReference type="CDD" id="cd00067">
    <property type="entry name" value="GAL4"/>
    <property type="match status" value="1"/>
</dbReference>
<reference evidence="7" key="1">
    <citation type="submission" date="2021-03" db="EMBL/GenBank/DDBJ databases">
        <title>Revisited historic fungal species revealed as producer of novel bioactive compounds through whole genome sequencing and comparative genomics.</title>
        <authorList>
            <person name="Vignolle G.A."/>
            <person name="Hochenegger N."/>
            <person name="Mach R.L."/>
            <person name="Mach-Aigner A.R."/>
            <person name="Javad Rahimi M."/>
            <person name="Salim K.A."/>
            <person name="Chan C.M."/>
            <person name="Lim L.B.L."/>
            <person name="Cai F."/>
            <person name="Druzhinina I.S."/>
            <person name="U'Ren J.M."/>
            <person name="Derntl C."/>
        </authorList>
    </citation>
    <scope>NUCLEOTIDE SEQUENCE</scope>
    <source>
        <strain evidence="7">TUCIM 5799</strain>
    </source>
</reference>
<keyword evidence="8" id="KW-1185">Reference proteome</keyword>
<dbReference type="GO" id="GO:0008270">
    <property type="term" value="F:zinc ion binding"/>
    <property type="evidence" value="ECO:0007669"/>
    <property type="project" value="InterPro"/>
</dbReference>
<dbReference type="CDD" id="cd12148">
    <property type="entry name" value="fungal_TF_MHR"/>
    <property type="match status" value="1"/>
</dbReference>
<gene>
    <name evidence="7" type="ORF">JX265_006122</name>
</gene>
<dbReference type="InterPro" id="IPR001138">
    <property type="entry name" value="Zn2Cys6_DnaBD"/>
</dbReference>
<feature type="compositionally biased region" description="Basic and acidic residues" evidence="5">
    <location>
        <begin position="269"/>
        <end position="279"/>
    </location>
</feature>
<dbReference type="SMART" id="SM00906">
    <property type="entry name" value="Fungal_trans"/>
    <property type="match status" value="1"/>
</dbReference>
<feature type="region of interest" description="Disordered" evidence="5">
    <location>
        <begin position="209"/>
        <end position="232"/>
    </location>
</feature>
<keyword evidence="1" id="KW-0479">Metal-binding</keyword>
<keyword evidence="4" id="KW-0539">Nucleus</keyword>
<dbReference type="PANTHER" id="PTHR47424:SF6">
    <property type="entry name" value="PROLINE UTILIZATION TRANS-ACTIVATOR"/>
    <property type="match status" value="1"/>
</dbReference>
<organism evidence="7 8">
    <name type="scientific">Neoarthrinium moseri</name>
    <dbReference type="NCBI Taxonomy" id="1658444"/>
    <lineage>
        <taxon>Eukaryota</taxon>
        <taxon>Fungi</taxon>
        <taxon>Dikarya</taxon>
        <taxon>Ascomycota</taxon>
        <taxon>Pezizomycotina</taxon>
        <taxon>Sordariomycetes</taxon>
        <taxon>Xylariomycetidae</taxon>
        <taxon>Amphisphaeriales</taxon>
        <taxon>Apiosporaceae</taxon>
        <taxon>Neoarthrinium</taxon>
    </lineage>
</organism>
<evidence type="ECO:0000313" key="7">
    <source>
        <dbReference type="EMBL" id="KAI1871082.1"/>
    </source>
</evidence>
<feature type="compositionally biased region" description="Polar residues" evidence="5">
    <location>
        <begin position="321"/>
        <end position="332"/>
    </location>
</feature>
<feature type="domain" description="Xylanolytic transcriptional activator regulatory" evidence="6">
    <location>
        <begin position="471"/>
        <end position="543"/>
    </location>
</feature>
<feature type="region of interest" description="Disordered" evidence="5">
    <location>
        <begin position="44"/>
        <end position="83"/>
    </location>
</feature>
<evidence type="ECO:0000256" key="1">
    <source>
        <dbReference type="ARBA" id="ARBA00022723"/>
    </source>
</evidence>